<evidence type="ECO:0008006" key="5">
    <source>
        <dbReference type="Google" id="ProtNLM"/>
    </source>
</evidence>
<feature type="compositionally biased region" description="Low complexity" evidence="1">
    <location>
        <begin position="36"/>
        <end position="65"/>
    </location>
</feature>
<reference evidence="3 4" key="1">
    <citation type="submission" date="2021-08" db="EMBL/GenBank/DDBJ databases">
        <title>Comparative Genomics Analysis of the Genus Qipengyuania Reveals Extensive Genetic Diversity and Metabolic Versatility, Including the Description of Fifteen Novel Species.</title>
        <authorList>
            <person name="Liu Y."/>
        </authorList>
    </citation>
    <scope>NUCLEOTIDE SEQUENCE [LARGE SCALE GENOMIC DNA]</scope>
    <source>
        <strain evidence="3 4">GH25</strain>
    </source>
</reference>
<sequence length="183" mass="19228">MKMFKHIAPLASLALVAACSNGGDVDEQAEMTPDQTASSAPADTATEPTETTAPTTTPGSDAAAPLASGTWQVVDTRLTRPGGVQAIGDAELEAARSLQLVVSDDDVRWRGNAIGTTLKAYSFGDNCSSPERVTESEGRFALRCSDGQFFGPSSADEPSFATQPDGTVTVNWYDGITLILRQR</sequence>
<feature type="region of interest" description="Disordered" evidence="1">
    <location>
        <begin position="25"/>
        <end position="67"/>
    </location>
</feature>
<proteinExistence type="predicted"/>
<gene>
    <name evidence="3" type="ORF">K3177_11930</name>
</gene>
<evidence type="ECO:0000256" key="2">
    <source>
        <dbReference type="SAM" id="SignalP"/>
    </source>
</evidence>
<dbReference type="Proteomes" id="UP000776651">
    <property type="component" value="Unassembled WGS sequence"/>
</dbReference>
<evidence type="ECO:0000256" key="1">
    <source>
        <dbReference type="SAM" id="MobiDB-lite"/>
    </source>
</evidence>
<keyword evidence="4" id="KW-1185">Reference proteome</keyword>
<feature type="chain" id="PRO_5047409407" description="Lipoprotein" evidence="2">
    <location>
        <begin position="23"/>
        <end position="183"/>
    </location>
</feature>
<protein>
    <recommendedName>
        <fullName evidence="5">Lipoprotein</fullName>
    </recommendedName>
</protein>
<name>A0ABS7JGT4_9SPHN</name>
<feature type="signal peptide" evidence="2">
    <location>
        <begin position="1"/>
        <end position="22"/>
    </location>
</feature>
<dbReference type="PROSITE" id="PS51257">
    <property type="entry name" value="PROKAR_LIPOPROTEIN"/>
    <property type="match status" value="1"/>
</dbReference>
<comment type="caution">
    <text evidence="3">The sequence shown here is derived from an EMBL/GenBank/DDBJ whole genome shotgun (WGS) entry which is preliminary data.</text>
</comment>
<accession>A0ABS7JGT4</accession>
<dbReference type="RefSeq" id="WP_221598421.1">
    <property type="nucleotide sequence ID" value="NZ_JAIGNQ010000003.1"/>
</dbReference>
<evidence type="ECO:0000313" key="3">
    <source>
        <dbReference type="EMBL" id="MBX7489225.1"/>
    </source>
</evidence>
<keyword evidence="2" id="KW-0732">Signal</keyword>
<evidence type="ECO:0000313" key="4">
    <source>
        <dbReference type="Proteomes" id="UP000776651"/>
    </source>
</evidence>
<dbReference type="EMBL" id="JAIGNQ010000003">
    <property type="protein sequence ID" value="MBX7489225.1"/>
    <property type="molecule type" value="Genomic_DNA"/>
</dbReference>
<organism evidence="3 4">
    <name type="scientific">Qipengyuania pacifica</name>
    <dbReference type="NCBI Taxonomy" id="2860199"/>
    <lineage>
        <taxon>Bacteria</taxon>
        <taxon>Pseudomonadati</taxon>
        <taxon>Pseudomonadota</taxon>
        <taxon>Alphaproteobacteria</taxon>
        <taxon>Sphingomonadales</taxon>
        <taxon>Erythrobacteraceae</taxon>
        <taxon>Qipengyuania</taxon>
    </lineage>
</organism>